<evidence type="ECO:0000259" key="4">
    <source>
        <dbReference type="PROSITE" id="PS50932"/>
    </source>
</evidence>
<reference evidence="6" key="1">
    <citation type="submission" date="2009-09" db="EMBL/GenBank/DDBJ databases">
        <title>The complete chromosome of Sebaldella termitidis ATCC 33386.</title>
        <authorList>
            <consortium name="US DOE Joint Genome Institute (JGI-PGF)"/>
            <person name="Lucas S."/>
            <person name="Copeland A."/>
            <person name="Lapidus A."/>
            <person name="Glavina del Rio T."/>
            <person name="Dalin E."/>
            <person name="Tice H."/>
            <person name="Bruce D."/>
            <person name="Goodwin L."/>
            <person name="Pitluck S."/>
            <person name="Kyrpides N."/>
            <person name="Mavromatis K."/>
            <person name="Ivanova N."/>
            <person name="Mikhailova N."/>
            <person name="Sims D."/>
            <person name="Meincke L."/>
            <person name="Brettin T."/>
            <person name="Detter J.C."/>
            <person name="Han C."/>
            <person name="Larimer F."/>
            <person name="Land M."/>
            <person name="Hauser L."/>
            <person name="Markowitz V."/>
            <person name="Cheng J.F."/>
            <person name="Hugenholtz P."/>
            <person name="Woyke T."/>
            <person name="Wu D."/>
            <person name="Eisen J.A."/>
        </authorList>
    </citation>
    <scope>NUCLEOTIDE SEQUENCE [LARGE SCALE GENOMIC DNA]</scope>
    <source>
        <strain evidence="6">ATCC 33386 / NCTC 11300</strain>
    </source>
</reference>
<dbReference type="SUPFAM" id="SSF47413">
    <property type="entry name" value="lambda repressor-like DNA-binding domains"/>
    <property type="match status" value="1"/>
</dbReference>
<dbReference type="eggNOG" id="COG1609">
    <property type="taxonomic scope" value="Bacteria"/>
</dbReference>
<dbReference type="GO" id="GO:0000976">
    <property type="term" value="F:transcription cis-regulatory region binding"/>
    <property type="evidence" value="ECO:0007669"/>
    <property type="project" value="TreeGrafter"/>
</dbReference>
<protein>
    <submittedName>
        <fullName evidence="5">Transcriptional regulator, LacI family</fullName>
    </submittedName>
</protein>
<name>D1ANT7_SEBTE</name>
<dbReference type="PROSITE" id="PS00356">
    <property type="entry name" value="HTH_LACI_1"/>
    <property type="match status" value="1"/>
</dbReference>
<sequence length="336" mass="37841">MSVKGKLSIKDIAKRAGVSIATVSRVLNKNGRYSRETEEKILKIIEESGYRRNVNAKSLRTKKTQTIGVIVPDITNEFFAKIIQSVERNAMKYDYSVFVCNTDEDEAREQMQVKNLLEKFVDGIIYISGKTKSGEEVEENIGIPVVYIDRYISASKMYVQSDNKEGGYLATKELLSAGCENIMIIKDFRQISSIISRYEGYKMALKEAGKSVDENLIHNVDHVNYEEAKKGVLEKINNGIKFDGIFATNDWMAIGAISALREREIKIPEEVKIVGFDNMSISEITSPSITTIHQDSEKLGEYATEILMGIILKDETDVKNISVPVKLVKRNSTKNK</sequence>
<dbReference type="KEGG" id="str:Sterm_3049"/>
<dbReference type="Pfam" id="PF00356">
    <property type="entry name" value="LacI"/>
    <property type="match status" value="1"/>
</dbReference>
<dbReference type="STRING" id="526218.Sterm_3049"/>
<evidence type="ECO:0000256" key="3">
    <source>
        <dbReference type="ARBA" id="ARBA00023163"/>
    </source>
</evidence>
<dbReference type="EMBL" id="CP001739">
    <property type="protein sequence ID" value="ACZ09891.1"/>
    <property type="molecule type" value="Genomic_DNA"/>
</dbReference>
<dbReference type="HOGENOM" id="CLU_037628_6_1_0"/>
<dbReference type="SMART" id="SM00354">
    <property type="entry name" value="HTH_LACI"/>
    <property type="match status" value="1"/>
</dbReference>
<dbReference type="PANTHER" id="PTHR30146:SF109">
    <property type="entry name" value="HTH-TYPE TRANSCRIPTIONAL REGULATOR GALS"/>
    <property type="match status" value="1"/>
</dbReference>
<keyword evidence="3" id="KW-0804">Transcription</keyword>
<dbReference type="CDD" id="cd01392">
    <property type="entry name" value="HTH_LacI"/>
    <property type="match status" value="1"/>
</dbReference>
<dbReference type="PRINTS" id="PR00036">
    <property type="entry name" value="HTHLACI"/>
</dbReference>
<feature type="domain" description="HTH lacI-type" evidence="4">
    <location>
        <begin position="7"/>
        <end position="61"/>
    </location>
</feature>
<evidence type="ECO:0000313" key="5">
    <source>
        <dbReference type="EMBL" id="ACZ09891.1"/>
    </source>
</evidence>
<organism evidence="5 6">
    <name type="scientific">Sebaldella termitidis (strain ATCC 33386 / NCTC 11300)</name>
    <dbReference type="NCBI Taxonomy" id="526218"/>
    <lineage>
        <taxon>Bacteria</taxon>
        <taxon>Fusobacteriati</taxon>
        <taxon>Fusobacteriota</taxon>
        <taxon>Fusobacteriia</taxon>
        <taxon>Fusobacteriales</taxon>
        <taxon>Leptotrichiaceae</taxon>
        <taxon>Sebaldella</taxon>
    </lineage>
</organism>
<dbReference type="InterPro" id="IPR000843">
    <property type="entry name" value="HTH_LacI"/>
</dbReference>
<evidence type="ECO:0000256" key="2">
    <source>
        <dbReference type="ARBA" id="ARBA00023125"/>
    </source>
</evidence>
<dbReference type="CDD" id="cd06291">
    <property type="entry name" value="PBP1_Qymf-like"/>
    <property type="match status" value="1"/>
</dbReference>
<dbReference type="InterPro" id="IPR010982">
    <property type="entry name" value="Lambda_DNA-bd_dom_sf"/>
</dbReference>
<gene>
    <name evidence="5" type="ordered locus">Sterm_3049</name>
</gene>
<keyword evidence="1" id="KW-0805">Transcription regulation</keyword>
<proteinExistence type="predicted"/>
<dbReference type="Gene3D" id="1.10.260.40">
    <property type="entry name" value="lambda repressor-like DNA-binding domains"/>
    <property type="match status" value="1"/>
</dbReference>
<keyword evidence="6" id="KW-1185">Reference proteome</keyword>
<evidence type="ECO:0000256" key="1">
    <source>
        <dbReference type="ARBA" id="ARBA00023015"/>
    </source>
</evidence>
<accession>D1ANT7</accession>
<dbReference type="GO" id="GO:0003700">
    <property type="term" value="F:DNA-binding transcription factor activity"/>
    <property type="evidence" value="ECO:0007669"/>
    <property type="project" value="TreeGrafter"/>
</dbReference>
<dbReference type="InterPro" id="IPR001761">
    <property type="entry name" value="Peripla_BP/Lac1_sug-bd_dom"/>
</dbReference>
<keyword evidence="2" id="KW-0238">DNA-binding</keyword>
<dbReference type="PROSITE" id="PS50932">
    <property type="entry name" value="HTH_LACI_2"/>
    <property type="match status" value="1"/>
</dbReference>
<dbReference type="Pfam" id="PF00532">
    <property type="entry name" value="Peripla_BP_1"/>
    <property type="match status" value="1"/>
</dbReference>
<dbReference type="Gene3D" id="3.40.50.2300">
    <property type="match status" value="2"/>
</dbReference>
<dbReference type="SUPFAM" id="SSF53822">
    <property type="entry name" value="Periplasmic binding protein-like I"/>
    <property type="match status" value="1"/>
</dbReference>
<reference evidence="5 6" key="2">
    <citation type="journal article" date="2010" name="Stand. Genomic Sci.">
        <title>Complete genome sequence of Sebaldella termitidis type strain (NCTC 11300).</title>
        <authorList>
            <person name="Harmon-Smith M."/>
            <person name="Celia L."/>
            <person name="Chertkov O."/>
            <person name="Lapidus A."/>
            <person name="Copeland A."/>
            <person name="Glavina Del Rio T."/>
            <person name="Nolan M."/>
            <person name="Lucas S."/>
            <person name="Tice H."/>
            <person name="Cheng J.F."/>
            <person name="Han C."/>
            <person name="Detter J.C."/>
            <person name="Bruce D."/>
            <person name="Goodwin L."/>
            <person name="Pitluck S."/>
            <person name="Pati A."/>
            <person name="Liolios K."/>
            <person name="Ivanova N."/>
            <person name="Mavromatis K."/>
            <person name="Mikhailova N."/>
            <person name="Chen A."/>
            <person name="Palaniappan K."/>
            <person name="Land M."/>
            <person name="Hauser L."/>
            <person name="Chang Y.J."/>
            <person name="Jeffries C.D."/>
            <person name="Brettin T."/>
            <person name="Goker M."/>
            <person name="Beck B."/>
            <person name="Bristow J."/>
            <person name="Eisen J.A."/>
            <person name="Markowitz V."/>
            <person name="Hugenholtz P."/>
            <person name="Kyrpides N.C."/>
            <person name="Klenk H.P."/>
            <person name="Chen F."/>
        </authorList>
    </citation>
    <scope>NUCLEOTIDE SEQUENCE [LARGE SCALE GENOMIC DNA]</scope>
    <source>
        <strain evidence="6">ATCC 33386 / NCTC 11300</strain>
    </source>
</reference>
<dbReference type="Proteomes" id="UP000000845">
    <property type="component" value="Chromosome"/>
</dbReference>
<dbReference type="PANTHER" id="PTHR30146">
    <property type="entry name" value="LACI-RELATED TRANSCRIPTIONAL REPRESSOR"/>
    <property type="match status" value="1"/>
</dbReference>
<dbReference type="AlphaFoldDB" id="D1ANT7"/>
<dbReference type="RefSeq" id="WP_012862473.1">
    <property type="nucleotide sequence ID" value="NC_013517.1"/>
</dbReference>
<evidence type="ECO:0000313" key="6">
    <source>
        <dbReference type="Proteomes" id="UP000000845"/>
    </source>
</evidence>
<dbReference type="InterPro" id="IPR028082">
    <property type="entry name" value="Peripla_BP_I"/>
</dbReference>